<dbReference type="EMBL" id="MLCF01000121">
    <property type="protein sequence ID" value="OIV35966.1"/>
    <property type="molecule type" value="Genomic_DNA"/>
</dbReference>
<keyword evidence="1" id="KW-0472">Membrane</keyword>
<gene>
    <name evidence="3" type="ORF">BIV57_18780</name>
</gene>
<dbReference type="InterPro" id="IPR049978">
    <property type="entry name" value="SCO6880-like"/>
</dbReference>
<keyword evidence="4" id="KW-1185">Reference proteome</keyword>
<feature type="domain" description="Type VII secretion system protein EccE" evidence="2">
    <location>
        <begin position="227"/>
        <end position="345"/>
    </location>
</feature>
<evidence type="ECO:0000256" key="1">
    <source>
        <dbReference type="SAM" id="Phobius"/>
    </source>
</evidence>
<sequence>MTISPDVRGPVAVRFPHRSRRGVLLGLTAPQLVVAGSAALLLLLALMGSGLLGAVKLIPLWMAAAVLVAVRFQGRSLAEWAPIAARYTLRRVTGQQAWLAQVGTRPRKAGLLHLPGTAASLTLVTAPDRRLSAVHDPHHRTLTAVCRVTTRAFALLDPAVQDAHVAGWGRVLAALSRTGHLARIQVLERTVPSSGDALQRHWRGRGNPANQEASRIYTELVEAAGPAAAAHETYVVLALDLTAARRLIRQAGGGMTGAFTLLAQIASTFDQSARTAGLAPAGWLTGPQLAAVIRTAYDPAALPALEHWAPDGPAQADPAAAGPVLVVEEADHLRTDSAFHTVYWIENWPRTEVSPGFLHQLLFTAGIRRTLSLTYTPHRIDAALKDVRRRKATVVADAHERTRRGQVDSEEDGIEYADITSRERQLIAGHADISLTGLLTVTADTRRQLEAACASIETAAVTAQVDLRRLTWQQTEAFTTGALPLARP</sequence>
<comment type="caution">
    <text evidence="3">The sequence shown here is derived from an EMBL/GenBank/DDBJ whole genome shotgun (WGS) entry which is preliminary data.</text>
</comment>
<proteinExistence type="predicted"/>
<keyword evidence="1" id="KW-0812">Transmembrane</keyword>
<protein>
    <recommendedName>
        <fullName evidence="2">Type VII secretion system protein EccE domain-containing protein</fullName>
    </recommendedName>
</protein>
<organism evidence="3 4">
    <name type="scientific">Mangrovactinospora gilvigrisea</name>
    <dbReference type="NCBI Taxonomy" id="1428644"/>
    <lineage>
        <taxon>Bacteria</taxon>
        <taxon>Bacillati</taxon>
        <taxon>Actinomycetota</taxon>
        <taxon>Actinomycetes</taxon>
        <taxon>Kitasatosporales</taxon>
        <taxon>Streptomycetaceae</taxon>
        <taxon>Mangrovactinospora</taxon>
    </lineage>
</organism>
<dbReference type="STRING" id="1428644.BIV57_18780"/>
<dbReference type="Proteomes" id="UP000243342">
    <property type="component" value="Unassembled WGS sequence"/>
</dbReference>
<dbReference type="RefSeq" id="WP_071658074.1">
    <property type="nucleotide sequence ID" value="NZ_MLCF01000121.1"/>
</dbReference>
<dbReference type="OrthoDB" id="3859571at2"/>
<feature type="transmembrane region" description="Helical" evidence="1">
    <location>
        <begin position="23"/>
        <end position="45"/>
    </location>
</feature>
<keyword evidence="1" id="KW-1133">Transmembrane helix</keyword>
<evidence type="ECO:0000313" key="4">
    <source>
        <dbReference type="Proteomes" id="UP000243342"/>
    </source>
</evidence>
<dbReference type="NCBIfam" id="NF042935">
    <property type="entry name" value="SCO6880_fam"/>
    <property type="match status" value="1"/>
</dbReference>
<dbReference type="AlphaFoldDB" id="A0A1J7BBG2"/>
<evidence type="ECO:0000259" key="2">
    <source>
        <dbReference type="Pfam" id="PF11203"/>
    </source>
</evidence>
<evidence type="ECO:0000313" key="3">
    <source>
        <dbReference type="EMBL" id="OIV35966.1"/>
    </source>
</evidence>
<accession>A0A1J7BBG2</accession>
<dbReference type="InterPro" id="IPR050051">
    <property type="entry name" value="EccE_dom"/>
</dbReference>
<reference evidence="3 4" key="1">
    <citation type="submission" date="2016-10" db="EMBL/GenBank/DDBJ databases">
        <title>Genome sequence of Streptomyces gilvigriseus MUSC 26.</title>
        <authorList>
            <person name="Lee L.-H."/>
            <person name="Ser H.-L."/>
        </authorList>
    </citation>
    <scope>NUCLEOTIDE SEQUENCE [LARGE SCALE GENOMIC DNA]</scope>
    <source>
        <strain evidence="3 4">MUSC 26</strain>
    </source>
</reference>
<name>A0A1J7BBG2_9ACTN</name>
<dbReference type="Pfam" id="PF11203">
    <property type="entry name" value="EccE"/>
    <property type="match status" value="1"/>
</dbReference>